<dbReference type="Proteomes" id="UP000217209">
    <property type="component" value="Chromosome"/>
</dbReference>
<feature type="transmembrane region" description="Helical" evidence="5">
    <location>
        <begin position="234"/>
        <end position="254"/>
    </location>
</feature>
<feature type="transmembrane region" description="Helical" evidence="5">
    <location>
        <begin position="183"/>
        <end position="205"/>
    </location>
</feature>
<gene>
    <name evidence="7" type="ORF">CGLAU_03360</name>
</gene>
<dbReference type="RefSeq" id="WP_095659466.1">
    <property type="nucleotide sequence ID" value="NZ_CP019688.1"/>
</dbReference>
<feature type="domain" description="ABC-2 type transporter transmembrane" evidence="6">
    <location>
        <begin position="38"/>
        <end position="380"/>
    </location>
</feature>
<dbReference type="PANTHER" id="PTHR43471">
    <property type="entry name" value="ABC TRANSPORTER PERMEASE"/>
    <property type="match status" value="1"/>
</dbReference>
<dbReference type="InterPro" id="IPR013525">
    <property type="entry name" value="ABC2_TM"/>
</dbReference>
<evidence type="ECO:0000256" key="4">
    <source>
        <dbReference type="ARBA" id="ARBA00023136"/>
    </source>
</evidence>
<dbReference type="PANTHER" id="PTHR43471:SF3">
    <property type="entry name" value="ABC TRANSPORTER PERMEASE PROTEIN NATB"/>
    <property type="match status" value="1"/>
</dbReference>
<feature type="transmembrane region" description="Helical" evidence="5">
    <location>
        <begin position="33"/>
        <end position="54"/>
    </location>
</feature>
<organism evidence="7 8">
    <name type="scientific">Corynebacterium glaucum</name>
    <dbReference type="NCBI Taxonomy" id="187491"/>
    <lineage>
        <taxon>Bacteria</taxon>
        <taxon>Bacillati</taxon>
        <taxon>Actinomycetota</taxon>
        <taxon>Actinomycetes</taxon>
        <taxon>Mycobacteriales</taxon>
        <taxon>Corynebacteriaceae</taxon>
        <taxon>Corynebacterium</taxon>
    </lineage>
</organism>
<accession>A0A1Q2HUZ6</accession>
<dbReference type="AlphaFoldDB" id="A0A1Q2HUZ6"/>
<keyword evidence="4 5" id="KW-0472">Membrane</keyword>
<keyword evidence="8" id="KW-1185">Reference proteome</keyword>
<dbReference type="KEGG" id="cgv:CGLAU_03360"/>
<dbReference type="GO" id="GO:0140359">
    <property type="term" value="F:ABC-type transporter activity"/>
    <property type="evidence" value="ECO:0007669"/>
    <property type="project" value="InterPro"/>
</dbReference>
<feature type="transmembrane region" description="Helical" evidence="5">
    <location>
        <begin position="309"/>
        <end position="328"/>
    </location>
</feature>
<name>A0A1Q2HUZ6_9CORY</name>
<evidence type="ECO:0000313" key="8">
    <source>
        <dbReference type="Proteomes" id="UP000217209"/>
    </source>
</evidence>
<dbReference type="Pfam" id="PF12698">
    <property type="entry name" value="ABC2_membrane_3"/>
    <property type="match status" value="1"/>
</dbReference>
<reference evidence="7 8" key="1">
    <citation type="submission" date="2016-12" db="EMBL/GenBank/DDBJ databases">
        <authorList>
            <person name="Song W.-J."/>
            <person name="Kurnit D.M."/>
        </authorList>
    </citation>
    <scope>NUCLEOTIDE SEQUENCE [LARGE SCALE GENOMIC DNA]</scope>
    <source>
        <strain evidence="7 8">DSM 30827</strain>
    </source>
</reference>
<protein>
    <submittedName>
        <fullName evidence="7">ABC-2 family transporter protein</fullName>
    </submittedName>
</protein>
<dbReference type="GO" id="GO:0016020">
    <property type="term" value="C:membrane"/>
    <property type="evidence" value="ECO:0007669"/>
    <property type="project" value="UniProtKB-SubCell"/>
</dbReference>
<evidence type="ECO:0000256" key="5">
    <source>
        <dbReference type="SAM" id="Phobius"/>
    </source>
</evidence>
<keyword evidence="2 5" id="KW-0812">Transmembrane</keyword>
<dbReference type="OrthoDB" id="3268959at2"/>
<sequence>MPANTNVVKPYSPMHTVLTTAMREIQFLTRSKGVIFTLAITLIAIVALTGFGTWQKNKNDDAEAPAIAAVNMDTQLLADAGYDGRAAADLDEAVQMVRDGDVEAAVVVDDSQWQVISDGFPPADIMAGIDGLADTYARTAALTELGVSPAEYEAAAPQIDVVAVDVDEAAGDETDSEDSLARLFTTLIALSVVVLSVITFAAQVGSRVTEEKSSRVIELILSSVRPLDFLAGKLLGALAYGFLATSFLILVGAVSMRATGLLDGVDFDWSVFPILLVAWLLGMLFFGGLYAAAGAMVQRTEDLQSTQMPILLLLMASAYVPAFGWSATDTTWMQVMSWIPPFSIFAAPLSYAAGDFTATQLLGSFALATVVTVIVVWLAARVYQRTILNNGRVTKWSEALRIKQA</sequence>
<evidence type="ECO:0000313" key="7">
    <source>
        <dbReference type="EMBL" id="AQQ14652.1"/>
    </source>
</evidence>
<feature type="transmembrane region" description="Helical" evidence="5">
    <location>
        <begin position="274"/>
        <end position="297"/>
    </location>
</feature>
<dbReference type="EMBL" id="CP019688">
    <property type="protein sequence ID" value="AQQ14652.1"/>
    <property type="molecule type" value="Genomic_DNA"/>
</dbReference>
<keyword evidence="3 5" id="KW-1133">Transmembrane helix</keyword>
<feature type="transmembrane region" description="Helical" evidence="5">
    <location>
        <begin position="361"/>
        <end position="380"/>
    </location>
</feature>
<evidence type="ECO:0000256" key="1">
    <source>
        <dbReference type="ARBA" id="ARBA00004141"/>
    </source>
</evidence>
<evidence type="ECO:0000259" key="6">
    <source>
        <dbReference type="Pfam" id="PF12698"/>
    </source>
</evidence>
<proteinExistence type="predicted"/>
<comment type="subcellular location">
    <subcellularLocation>
        <location evidence="1">Membrane</location>
        <topology evidence="1">Multi-pass membrane protein</topology>
    </subcellularLocation>
</comment>
<evidence type="ECO:0000256" key="2">
    <source>
        <dbReference type="ARBA" id="ARBA00022692"/>
    </source>
</evidence>
<evidence type="ECO:0000256" key="3">
    <source>
        <dbReference type="ARBA" id="ARBA00022989"/>
    </source>
</evidence>